<name>A0A7J7DY33_TRIWF</name>
<evidence type="ECO:0000259" key="14">
    <source>
        <dbReference type="Pfam" id="PF02784"/>
    </source>
</evidence>
<dbReference type="Pfam" id="PF02784">
    <property type="entry name" value="Orn_Arg_deC_N"/>
    <property type="match status" value="1"/>
</dbReference>
<dbReference type="AlphaFoldDB" id="A0A7J7DY33"/>
<dbReference type="PANTHER" id="PTHR43727:SF2">
    <property type="entry name" value="GROUP IV DECARBOXYLASE"/>
    <property type="match status" value="1"/>
</dbReference>
<dbReference type="SUPFAM" id="SSF51419">
    <property type="entry name" value="PLP-binding barrel"/>
    <property type="match status" value="1"/>
</dbReference>
<dbReference type="InterPro" id="IPR002986">
    <property type="entry name" value="DAP_deCOOHase_LysA"/>
</dbReference>
<dbReference type="HAMAP" id="MF_02120">
    <property type="entry name" value="LysA"/>
    <property type="match status" value="1"/>
</dbReference>
<dbReference type="InterPro" id="IPR000183">
    <property type="entry name" value="Orn/DAP/Arg_de-COase"/>
</dbReference>
<dbReference type="InterPro" id="IPR022644">
    <property type="entry name" value="De-COase2_N"/>
</dbReference>
<keyword evidence="2" id="KW-0028">Amino-acid biosynthesis</keyword>
<feature type="domain" description="Orn/DAP/Arg decarboxylase 2 N-terminal" evidence="14">
    <location>
        <begin position="103"/>
        <end position="349"/>
    </location>
</feature>
<dbReference type="OrthoDB" id="5034579at2759"/>
<feature type="modified residue" description="N6-(pyridoxal phosphate)lysine" evidence="12">
    <location>
        <position position="127"/>
    </location>
</feature>
<sequence length="486" mass="53734">MATTNHLLSHSPFLPKTLTHQQHQFTQNTFSNISILPLKNSKIPSKSVLSINAVLSQETHQPASFQHCFNKSSDGYLYCEGLKVEEVMETVEKRPFYLYSKPQITRNYVAYKEALEGLKSIIGYAIKANNNLKIVEHLRQLGSGAVLVSGNELRLALHAGFDPKKCIFNGNGKLLEELVLAAQEGVLVNVDSEFDLENIVAAAKIAGKKVNVLLRINPDVDPQVHPYVATGNKNSKFGIRNEKLQWFLDAVKAHPNELKLVGAHCHLGSTITKVNIFRDAAVLMVNYIDEMRAQGFEVDYLNIGGGLGIDYYHAGAVLPTPRDLINTVRELVLSRDLNLIIEPGRSMVANTCCLVNHVTGVKTNGTKNFIVTDGSMAELIRPSLYDAYQHIELVSPAPADAEISTFDVVGPVCESADFLGKERELLTPAKGDGLVVHDAGAYCMSMASTYNLKMRPPEYWVEDDGSIAKIRHGETFEDHLRFFEGL</sequence>
<dbReference type="PANTHER" id="PTHR43727">
    <property type="entry name" value="DIAMINOPIMELATE DECARBOXYLASE"/>
    <property type="match status" value="1"/>
</dbReference>
<evidence type="ECO:0000256" key="5">
    <source>
        <dbReference type="ARBA" id="ARBA00023154"/>
    </source>
</evidence>
<evidence type="ECO:0000256" key="3">
    <source>
        <dbReference type="ARBA" id="ARBA00022793"/>
    </source>
</evidence>
<evidence type="ECO:0000256" key="10">
    <source>
        <dbReference type="ARBA" id="ARBA00060983"/>
    </source>
</evidence>
<evidence type="ECO:0000313" key="15">
    <source>
        <dbReference type="EMBL" id="KAF5751084.1"/>
    </source>
</evidence>
<dbReference type="PROSITE" id="PS00879">
    <property type="entry name" value="ODR_DC_2_2"/>
    <property type="match status" value="1"/>
</dbReference>
<evidence type="ECO:0000256" key="2">
    <source>
        <dbReference type="ARBA" id="ARBA00022605"/>
    </source>
</evidence>
<dbReference type="EMBL" id="JAAARO010000002">
    <property type="protein sequence ID" value="KAF5751084.1"/>
    <property type="molecule type" value="Genomic_DNA"/>
</dbReference>
<dbReference type="InterPro" id="IPR022657">
    <property type="entry name" value="De-COase2_CS"/>
</dbReference>
<dbReference type="PRINTS" id="PR01179">
    <property type="entry name" value="ODADCRBXLASE"/>
</dbReference>
<dbReference type="Pfam" id="PF00278">
    <property type="entry name" value="Orn_DAP_Arg_deC"/>
    <property type="match status" value="1"/>
</dbReference>
<feature type="domain" description="Orn/DAP/Arg decarboxylase 2 C-terminal" evidence="13">
    <location>
        <begin position="97"/>
        <end position="440"/>
    </location>
</feature>
<evidence type="ECO:0000256" key="4">
    <source>
        <dbReference type="ARBA" id="ARBA00022898"/>
    </source>
</evidence>
<feature type="active site" description="Proton donor" evidence="12">
    <location>
        <position position="413"/>
    </location>
</feature>
<evidence type="ECO:0000313" key="16">
    <source>
        <dbReference type="Proteomes" id="UP000593562"/>
    </source>
</evidence>
<dbReference type="InterPro" id="IPR022653">
    <property type="entry name" value="De-COase2_pyr-phos_BS"/>
</dbReference>
<comment type="catalytic activity">
    <reaction evidence="7">
        <text>meso-2,6-diaminopimelate + H(+) = L-lysine + CO2</text>
        <dbReference type="Rhea" id="RHEA:15101"/>
        <dbReference type="ChEBI" id="CHEBI:15378"/>
        <dbReference type="ChEBI" id="CHEBI:16526"/>
        <dbReference type="ChEBI" id="CHEBI:32551"/>
        <dbReference type="ChEBI" id="CHEBI:57791"/>
        <dbReference type="EC" id="4.1.1.20"/>
    </reaction>
</comment>
<dbReference type="FunCoup" id="A0A7J7DY33">
    <property type="interactions" value="1919"/>
</dbReference>
<comment type="similarity">
    <text evidence="10">Belongs to the Orn/Lys/Arg decarboxylase class-II family. LysA subfamily.</text>
</comment>
<dbReference type="FunFam" id="3.20.20.10:FF:000003">
    <property type="entry name" value="Diaminopimelate decarboxylase"/>
    <property type="match status" value="1"/>
</dbReference>
<evidence type="ECO:0000256" key="6">
    <source>
        <dbReference type="ARBA" id="ARBA00023239"/>
    </source>
</evidence>
<dbReference type="GO" id="GO:0009507">
    <property type="term" value="C:chloroplast"/>
    <property type="evidence" value="ECO:0007669"/>
    <property type="project" value="TreeGrafter"/>
</dbReference>
<dbReference type="GO" id="GO:0008836">
    <property type="term" value="F:diaminopimelate decarboxylase activity"/>
    <property type="evidence" value="ECO:0007669"/>
    <property type="project" value="UniProtKB-EC"/>
</dbReference>
<evidence type="ECO:0000256" key="9">
    <source>
        <dbReference type="ARBA" id="ARBA00060643"/>
    </source>
</evidence>
<dbReference type="PROSITE" id="PS00878">
    <property type="entry name" value="ODR_DC_2_1"/>
    <property type="match status" value="1"/>
</dbReference>
<comment type="function">
    <text evidence="8">Specifically catalyzes the decarboxylation of meso-diaminopimelate (meso-DAP) to L-lysine.</text>
</comment>
<reference evidence="15 16" key="1">
    <citation type="journal article" date="2020" name="Nat. Commun.">
        <title>Genome of Tripterygium wilfordii and identification of cytochrome P450 involved in triptolide biosynthesis.</title>
        <authorList>
            <person name="Tu L."/>
            <person name="Su P."/>
            <person name="Zhang Z."/>
            <person name="Gao L."/>
            <person name="Wang J."/>
            <person name="Hu T."/>
            <person name="Zhou J."/>
            <person name="Zhang Y."/>
            <person name="Zhao Y."/>
            <person name="Liu Y."/>
            <person name="Song Y."/>
            <person name="Tong Y."/>
            <person name="Lu Y."/>
            <person name="Yang J."/>
            <person name="Xu C."/>
            <person name="Jia M."/>
            <person name="Peters R.J."/>
            <person name="Huang L."/>
            <person name="Gao W."/>
        </authorList>
    </citation>
    <scope>NUCLEOTIDE SEQUENCE [LARGE SCALE GENOMIC DNA]</scope>
    <source>
        <strain evidence="16">cv. XIE 37</strain>
        <tissue evidence="15">Leaf</tissue>
    </source>
</reference>
<keyword evidence="16" id="KW-1185">Reference proteome</keyword>
<protein>
    <recommendedName>
        <fullName evidence="11">diaminopimelate decarboxylase</fullName>
        <ecNumber evidence="11">4.1.1.20</ecNumber>
    </recommendedName>
</protein>
<dbReference type="PRINTS" id="PR01181">
    <property type="entry name" value="DAPDCRBXLASE"/>
</dbReference>
<dbReference type="InterPro" id="IPR009006">
    <property type="entry name" value="Ala_racemase/Decarboxylase_C"/>
</dbReference>
<dbReference type="GO" id="GO:0009089">
    <property type="term" value="P:lysine biosynthetic process via diaminopimelate"/>
    <property type="evidence" value="ECO:0007669"/>
    <property type="project" value="InterPro"/>
</dbReference>
<organism evidence="15 16">
    <name type="scientific">Tripterygium wilfordii</name>
    <name type="common">Thunder God vine</name>
    <dbReference type="NCBI Taxonomy" id="458696"/>
    <lineage>
        <taxon>Eukaryota</taxon>
        <taxon>Viridiplantae</taxon>
        <taxon>Streptophyta</taxon>
        <taxon>Embryophyta</taxon>
        <taxon>Tracheophyta</taxon>
        <taxon>Spermatophyta</taxon>
        <taxon>Magnoliopsida</taxon>
        <taxon>eudicotyledons</taxon>
        <taxon>Gunneridae</taxon>
        <taxon>Pentapetalae</taxon>
        <taxon>rosids</taxon>
        <taxon>fabids</taxon>
        <taxon>Celastrales</taxon>
        <taxon>Celastraceae</taxon>
        <taxon>Tripterygium</taxon>
    </lineage>
</organism>
<evidence type="ECO:0000256" key="7">
    <source>
        <dbReference type="ARBA" id="ARBA00050464"/>
    </source>
</evidence>
<dbReference type="InParanoid" id="A0A7J7DY33"/>
<comment type="pathway">
    <text evidence="9">Amino-acid biosynthesis; L-lysine biosynthesis via DAP pathway; L-lysine from DL-2,6-diaminopimelate: step 1/1.</text>
</comment>
<dbReference type="InterPro" id="IPR029066">
    <property type="entry name" value="PLP-binding_barrel"/>
</dbReference>
<evidence type="ECO:0000256" key="8">
    <source>
        <dbReference type="ARBA" id="ARBA00053571"/>
    </source>
</evidence>
<keyword evidence="5" id="KW-0457">Lysine biosynthesis</keyword>
<gene>
    <name evidence="15" type="ORF">HS088_TW02G00094</name>
</gene>
<keyword evidence="3" id="KW-0210">Decarboxylase</keyword>
<proteinExistence type="inferred from homology"/>
<evidence type="ECO:0000256" key="11">
    <source>
        <dbReference type="ARBA" id="ARBA00066427"/>
    </source>
</evidence>
<dbReference type="CDD" id="cd06828">
    <property type="entry name" value="PLPDE_III_DapDC"/>
    <property type="match status" value="1"/>
</dbReference>
<comment type="cofactor">
    <cofactor evidence="1 12">
        <name>pyridoxal 5'-phosphate</name>
        <dbReference type="ChEBI" id="CHEBI:597326"/>
    </cofactor>
</comment>
<dbReference type="Gene3D" id="2.40.37.10">
    <property type="entry name" value="Lyase, Ornithine Decarboxylase, Chain A, domain 1"/>
    <property type="match status" value="1"/>
</dbReference>
<keyword evidence="6" id="KW-0456">Lyase</keyword>
<dbReference type="InterPro" id="IPR022643">
    <property type="entry name" value="De-COase2_C"/>
</dbReference>
<keyword evidence="4 12" id="KW-0663">Pyridoxal phosphate</keyword>
<evidence type="ECO:0000259" key="13">
    <source>
        <dbReference type="Pfam" id="PF00278"/>
    </source>
</evidence>
<dbReference type="EC" id="4.1.1.20" evidence="11"/>
<accession>A0A7J7DY33</accession>
<comment type="caution">
    <text evidence="15">The sequence shown here is derived from an EMBL/GenBank/DDBJ whole genome shotgun (WGS) entry which is preliminary data.</text>
</comment>
<dbReference type="NCBIfam" id="TIGR01048">
    <property type="entry name" value="lysA"/>
    <property type="match status" value="1"/>
</dbReference>
<evidence type="ECO:0000256" key="12">
    <source>
        <dbReference type="PIRSR" id="PIRSR600183-50"/>
    </source>
</evidence>
<dbReference type="SUPFAM" id="SSF50621">
    <property type="entry name" value="Alanine racemase C-terminal domain-like"/>
    <property type="match status" value="1"/>
</dbReference>
<evidence type="ECO:0000256" key="1">
    <source>
        <dbReference type="ARBA" id="ARBA00001933"/>
    </source>
</evidence>
<dbReference type="Gene3D" id="3.20.20.10">
    <property type="entry name" value="Alanine racemase"/>
    <property type="match status" value="1"/>
</dbReference>
<dbReference type="Proteomes" id="UP000593562">
    <property type="component" value="Unassembled WGS sequence"/>
</dbReference>
<dbReference type="FunFam" id="2.40.37.10:FF:000003">
    <property type="entry name" value="Diaminopimelate decarboxylase"/>
    <property type="match status" value="1"/>
</dbReference>